<keyword evidence="3" id="KW-1185">Reference proteome</keyword>
<evidence type="ECO:0000313" key="2">
    <source>
        <dbReference type="EMBL" id="KAK0435345.1"/>
    </source>
</evidence>
<feature type="transmembrane region" description="Helical" evidence="1">
    <location>
        <begin position="12"/>
        <end position="34"/>
    </location>
</feature>
<dbReference type="GeneID" id="85358500"/>
<evidence type="ECO:0000256" key="1">
    <source>
        <dbReference type="SAM" id="Phobius"/>
    </source>
</evidence>
<dbReference type="AlphaFoldDB" id="A0AA39J4K6"/>
<keyword evidence="1" id="KW-1133">Transmembrane helix</keyword>
<organism evidence="2 3">
    <name type="scientific">Armillaria tabescens</name>
    <name type="common">Ringless honey mushroom</name>
    <name type="synonym">Agaricus tabescens</name>
    <dbReference type="NCBI Taxonomy" id="1929756"/>
    <lineage>
        <taxon>Eukaryota</taxon>
        <taxon>Fungi</taxon>
        <taxon>Dikarya</taxon>
        <taxon>Basidiomycota</taxon>
        <taxon>Agaricomycotina</taxon>
        <taxon>Agaricomycetes</taxon>
        <taxon>Agaricomycetidae</taxon>
        <taxon>Agaricales</taxon>
        <taxon>Marasmiineae</taxon>
        <taxon>Physalacriaceae</taxon>
        <taxon>Desarmillaria</taxon>
    </lineage>
</organism>
<feature type="transmembrane region" description="Helical" evidence="1">
    <location>
        <begin position="46"/>
        <end position="65"/>
    </location>
</feature>
<name>A0AA39J4K6_ARMTA</name>
<dbReference type="Proteomes" id="UP001175211">
    <property type="component" value="Unassembled WGS sequence"/>
</dbReference>
<proteinExistence type="predicted"/>
<dbReference type="RefSeq" id="XP_060321957.1">
    <property type="nucleotide sequence ID" value="XM_060474952.1"/>
</dbReference>
<reference evidence="2" key="1">
    <citation type="submission" date="2023-06" db="EMBL/GenBank/DDBJ databases">
        <authorList>
            <consortium name="Lawrence Berkeley National Laboratory"/>
            <person name="Ahrendt S."/>
            <person name="Sahu N."/>
            <person name="Indic B."/>
            <person name="Wong-Bajracharya J."/>
            <person name="Merenyi Z."/>
            <person name="Ke H.-M."/>
            <person name="Monk M."/>
            <person name="Kocsube S."/>
            <person name="Drula E."/>
            <person name="Lipzen A."/>
            <person name="Balint B."/>
            <person name="Henrissat B."/>
            <person name="Andreopoulos B."/>
            <person name="Martin F.M."/>
            <person name="Harder C.B."/>
            <person name="Rigling D."/>
            <person name="Ford K.L."/>
            <person name="Foster G.D."/>
            <person name="Pangilinan J."/>
            <person name="Papanicolaou A."/>
            <person name="Barry K."/>
            <person name="LaButti K."/>
            <person name="Viragh M."/>
            <person name="Koriabine M."/>
            <person name="Yan M."/>
            <person name="Riley R."/>
            <person name="Champramary S."/>
            <person name="Plett K.L."/>
            <person name="Tsai I.J."/>
            <person name="Slot J."/>
            <person name="Sipos G."/>
            <person name="Plett J."/>
            <person name="Nagy L.G."/>
            <person name="Grigoriev I.V."/>
        </authorList>
    </citation>
    <scope>NUCLEOTIDE SEQUENCE</scope>
    <source>
        <strain evidence="2">CCBAS 213</strain>
    </source>
</reference>
<keyword evidence="1" id="KW-0472">Membrane</keyword>
<keyword evidence="1" id="KW-0812">Transmembrane</keyword>
<accession>A0AA39J4K6</accession>
<dbReference type="EMBL" id="JAUEPS010000151">
    <property type="protein sequence ID" value="KAK0435345.1"/>
    <property type="molecule type" value="Genomic_DNA"/>
</dbReference>
<protein>
    <submittedName>
        <fullName evidence="2">Uncharacterized protein</fullName>
    </submittedName>
</protein>
<comment type="caution">
    <text evidence="2">The sequence shown here is derived from an EMBL/GenBank/DDBJ whole genome shotgun (WGS) entry which is preliminary data.</text>
</comment>
<sequence length="71" mass="8434">MLHISLLPFSCSYIFFLKKLSFSWPLYVIFYSVIIESSPSSPQSSWLIHLPFIRLLCHLVFEPYLSLHPRF</sequence>
<gene>
    <name evidence="2" type="ORF">EV420DRAFT_1593439</name>
</gene>
<evidence type="ECO:0000313" key="3">
    <source>
        <dbReference type="Proteomes" id="UP001175211"/>
    </source>
</evidence>